<dbReference type="PANTHER" id="PTHR47966:SF1">
    <property type="entry name" value="ASPARTYL PROTEINASE"/>
    <property type="match status" value="1"/>
</dbReference>
<dbReference type="CDD" id="cd06097">
    <property type="entry name" value="Aspergillopepsin_like"/>
    <property type="match status" value="1"/>
</dbReference>
<dbReference type="EMBL" id="BPWL01000009">
    <property type="protein sequence ID" value="GJJ14110.1"/>
    <property type="molecule type" value="Genomic_DNA"/>
</dbReference>
<dbReference type="PROSITE" id="PS51767">
    <property type="entry name" value="PEPTIDASE_A1"/>
    <property type="match status" value="1"/>
</dbReference>
<protein>
    <recommendedName>
        <fullName evidence="7">Peptidase A1 domain-containing protein</fullName>
    </recommendedName>
</protein>
<dbReference type="PROSITE" id="PS00141">
    <property type="entry name" value="ASP_PROTEASE"/>
    <property type="match status" value="1"/>
</dbReference>
<dbReference type="InterPro" id="IPR001461">
    <property type="entry name" value="Aspartic_peptidase_A1"/>
</dbReference>
<dbReference type="AlphaFoldDB" id="A0AAV5AQD7"/>
<accession>A0AAV5AQD7</accession>
<evidence type="ECO:0000256" key="6">
    <source>
        <dbReference type="RuleBase" id="RU000454"/>
    </source>
</evidence>
<gene>
    <name evidence="8" type="ORF">Clacol_008367</name>
</gene>
<name>A0AAV5AQD7_9AGAM</name>
<evidence type="ECO:0000256" key="5">
    <source>
        <dbReference type="PIRSR" id="PIRSR601461-1"/>
    </source>
</evidence>
<evidence type="ECO:0000256" key="2">
    <source>
        <dbReference type="ARBA" id="ARBA00022670"/>
    </source>
</evidence>
<dbReference type="Pfam" id="PF00026">
    <property type="entry name" value="Asp"/>
    <property type="match status" value="1"/>
</dbReference>
<evidence type="ECO:0000259" key="7">
    <source>
        <dbReference type="PROSITE" id="PS51767"/>
    </source>
</evidence>
<feature type="domain" description="Peptidase A1" evidence="7">
    <location>
        <begin position="107"/>
        <end position="357"/>
    </location>
</feature>
<evidence type="ECO:0000256" key="4">
    <source>
        <dbReference type="ARBA" id="ARBA00022801"/>
    </source>
</evidence>
<proteinExistence type="inferred from homology"/>
<keyword evidence="3 6" id="KW-0064">Aspartyl protease</keyword>
<dbReference type="Gene3D" id="2.40.70.10">
    <property type="entry name" value="Acid Proteases"/>
    <property type="match status" value="2"/>
</dbReference>
<organism evidence="8 9">
    <name type="scientific">Clathrus columnatus</name>
    <dbReference type="NCBI Taxonomy" id="1419009"/>
    <lineage>
        <taxon>Eukaryota</taxon>
        <taxon>Fungi</taxon>
        <taxon>Dikarya</taxon>
        <taxon>Basidiomycota</taxon>
        <taxon>Agaricomycotina</taxon>
        <taxon>Agaricomycetes</taxon>
        <taxon>Phallomycetidae</taxon>
        <taxon>Phallales</taxon>
        <taxon>Clathraceae</taxon>
        <taxon>Clathrus</taxon>
    </lineage>
</organism>
<sequence>MDTTCLPMVKNHASRCPRSGSASYARAARRYNFDSPIFVGYNGTVFRRYESDDYCHMQTYRGHQFDQDRHGSNQWDDVDYDNPDIFHPDRSGVTEVAAEDIQHDQEYVVPVLIGSPGVVLHLDLDTGSSDLWVWSSELRIDTQRHNIYIPEESATARELVGATWRISYGDGSSASGNVYTDNVTIGNIRIPNQAVELAEDLSQSFIDDVGSDGLLGLAWPSLNTVRPYPVRTPIQNMLEQGRAPGIFSVALDKGDGNGFYTFGGIDPFRAGVYESDIIYTTVDNSKGFWMFYSESARINGQTFDLPENKAIMDTGTSLTLLSDDIVRATYSTIPGAYLDEDHGGWVYPGEEEGDPYL</sequence>
<evidence type="ECO:0000313" key="8">
    <source>
        <dbReference type="EMBL" id="GJJ14110.1"/>
    </source>
</evidence>
<evidence type="ECO:0000256" key="3">
    <source>
        <dbReference type="ARBA" id="ARBA00022750"/>
    </source>
</evidence>
<dbReference type="InterPro" id="IPR001969">
    <property type="entry name" value="Aspartic_peptidase_AS"/>
</dbReference>
<keyword evidence="4 6" id="KW-0378">Hydrolase</keyword>
<dbReference type="PANTHER" id="PTHR47966">
    <property type="entry name" value="BETA-SITE APP-CLEAVING ENZYME, ISOFORM A-RELATED"/>
    <property type="match status" value="1"/>
</dbReference>
<dbReference type="GO" id="GO:0004190">
    <property type="term" value="F:aspartic-type endopeptidase activity"/>
    <property type="evidence" value="ECO:0007669"/>
    <property type="project" value="UniProtKB-KW"/>
</dbReference>
<evidence type="ECO:0000313" key="9">
    <source>
        <dbReference type="Proteomes" id="UP001050691"/>
    </source>
</evidence>
<keyword evidence="2 6" id="KW-0645">Protease</keyword>
<keyword evidence="9" id="KW-1185">Reference proteome</keyword>
<evidence type="ECO:0000256" key="1">
    <source>
        <dbReference type="ARBA" id="ARBA00007447"/>
    </source>
</evidence>
<comment type="similarity">
    <text evidence="1 6">Belongs to the peptidase A1 family.</text>
</comment>
<dbReference type="InterPro" id="IPR034163">
    <property type="entry name" value="Aspergillopepsin-like_cat_dom"/>
</dbReference>
<feature type="active site" evidence="5">
    <location>
        <position position="313"/>
    </location>
</feature>
<dbReference type="GO" id="GO:0006508">
    <property type="term" value="P:proteolysis"/>
    <property type="evidence" value="ECO:0007669"/>
    <property type="project" value="UniProtKB-KW"/>
</dbReference>
<dbReference type="Proteomes" id="UP001050691">
    <property type="component" value="Unassembled WGS sequence"/>
</dbReference>
<feature type="active site" evidence="5">
    <location>
        <position position="125"/>
    </location>
</feature>
<dbReference type="PRINTS" id="PR00792">
    <property type="entry name" value="PEPSIN"/>
</dbReference>
<dbReference type="InterPro" id="IPR021109">
    <property type="entry name" value="Peptidase_aspartic_dom_sf"/>
</dbReference>
<dbReference type="SUPFAM" id="SSF50630">
    <property type="entry name" value="Acid proteases"/>
    <property type="match status" value="1"/>
</dbReference>
<dbReference type="InterPro" id="IPR033121">
    <property type="entry name" value="PEPTIDASE_A1"/>
</dbReference>
<reference evidence="8" key="1">
    <citation type="submission" date="2021-10" db="EMBL/GenBank/DDBJ databases">
        <title>De novo Genome Assembly of Clathrus columnatus (Basidiomycota, Fungi) Using Illumina and Nanopore Sequence Data.</title>
        <authorList>
            <person name="Ogiso-Tanaka E."/>
            <person name="Itagaki H."/>
            <person name="Hosoya T."/>
            <person name="Hosaka K."/>
        </authorList>
    </citation>
    <scope>NUCLEOTIDE SEQUENCE</scope>
    <source>
        <strain evidence="8">MO-923</strain>
    </source>
</reference>
<comment type="caution">
    <text evidence="8">The sequence shown here is derived from an EMBL/GenBank/DDBJ whole genome shotgun (WGS) entry which is preliminary data.</text>
</comment>